<dbReference type="BioCyc" id="TINT75379:TINT_RS16470-MONOMER"/>
<keyword evidence="4 9" id="KW-0808">Transferase</keyword>
<proteinExistence type="inferred from homology"/>
<sequence length="1138" mass="130402">MTQEPSTFELFQNFLREMFQFDNNELDFGLFKVLRLKRAFIEQFIDGDGEQDLRRIVSRELAAIRSADDADEKQWLANRCELLGIKTKKAWENALANLRDKALNEALRQAVQNAEEDDKLTVTLERLDRWLQAQQHSTSHLEAQLYNYLLNFFELYYQNGDFGYNSRAASAFKVPYEADYDGADTLFHYKHKDCYYIKTANSFPEVRLEVQGKKLVFRIQAGGDDEATAQNNNKDADIKLYRLVGIAEQDGECIVSFQLAKSGTPKTELYPQLLHALGITADARAYLWQKDKDGEKAIFKELGKDHDKTEGGQVKGINQLRLVADSYRETLAKQDAFKNLGRNAEDRQEALKNDPTTQTLLQIDKALNRFYVGQDADYFIHKDLHGFLSREKDRFIKNVIFSDLDALLDPRADAATRMLARAFNAVATRIIEFLDATETFQKNLFTLKKKVIDTHWLISLGKIPEAYWPRLLENPRLVAYWQSEVKQTVKSLDDLIARPTLVVDTSLFTTDAGQALIDDILSDPAFDHLDEQTDGMLIHSENWQALNLLQEKFRERIQCIYIDPPYNTGGDGFLYKDSFRHSSWAAMMADRLALAKPLLGTHGVLFASIDDKERLSLERLLADTFGAENRVEELIWAQNTTKNQSPTYSTNHEYVEVFARSLTNVTQAEAMFREPKPGYAEMMELVERMNPDYPPLAEVEQAIKTLFDQHKEELKAEQEELGIEYEKNLDPWKGLYNYTHAEYRTGEGRLVGELEARQLEATLWIWREDNPSAPAGKQSPTTKDPNDPNYRFYKPMHANGKRCEPPKRGWGWPEKPIAEEPNRPSFSSLESDSRIVWGKDEKKKPQIKKFLHEVDTQVSKSVVLDYTDGEKELTNLTGSPNSFPNPKPTTLIGRFIEQTTEPKDWVMDFFAGSGTCGHAVLALEQPRRFVLTEMGGYWDTVTKPRIARLMFSPHWKNGEPGAAHRRRHIVKVQRFEQYEDVVNALDTVWDEAALPEGVPLRYLFRPDQNRVRLSLNLARPFGNTLRAGKQGEPRTVDLLETWALLRGYWIRSRKVVEHAGKRYAALESECGCLVLLRDIAEGEDDSAAINAIAVGYVNEDGSRRIQRLELNHWADLRKIALPCTLLTASDFDRGATWG</sequence>
<feature type="domain" description="DNA methylase N-4/N-6" evidence="8">
    <location>
        <begin position="557"/>
        <end position="934"/>
    </location>
</feature>
<dbReference type="SUPFAM" id="SSF53335">
    <property type="entry name" value="S-adenosyl-L-methionine-dependent methyltransferases"/>
    <property type="match status" value="1"/>
</dbReference>
<keyword evidence="5" id="KW-0949">S-adenosyl-L-methionine</keyword>
<evidence type="ECO:0000256" key="6">
    <source>
        <dbReference type="ARBA" id="ARBA00047942"/>
    </source>
</evidence>
<dbReference type="EC" id="2.1.1.72" evidence="2"/>
<dbReference type="InterPro" id="IPR002295">
    <property type="entry name" value="N4/N6-MTase_EcoPI_Mod-like"/>
</dbReference>
<evidence type="ECO:0000313" key="9">
    <source>
        <dbReference type="EMBL" id="ADG31373.1"/>
    </source>
</evidence>
<dbReference type="InterPro" id="IPR029063">
    <property type="entry name" value="SAM-dependent_MTases_sf"/>
</dbReference>
<dbReference type="InterPro" id="IPR002052">
    <property type="entry name" value="DNA_methylase_N6_adenine_CS"/>
</dbReference>
<name>D5X2P0_THIK1</name>
<comment type="similarity">
    <text evidence="1">Belongs to the N(4)/N(6)-methyltransferase family.</text>
</comment>
<evidence type="ECO:0000256" key="5">
    <source>
        <dbReference type="ARBA" id="ARBA00022691"/>
    </source>
</evidence>
<organism evidence="9">
    <name type="scientific">Thiomonas intermedia (strain K12)</name>
    <name type="common">Thiobacillus intermedius</name>
    <dbReference type="NCBI Taxonomy" id="75379"/>
    <lineage>
        <taxon>Bacteria</taxon>
        <taxon>Pseudomonadati</taxon>
        <taxon>Pseudomonadota</taxon>
        <taxon>Betaproteobacteria</taxon>
        <taxon>Burkholderiales</taxon>
        <taxon>Thiomonas</taxon>
    </lineage>
</organism>
<dbReference type="PRINTS" id="PR00506">
    <property type="entry name" value="D21N6MTFRASE"/>
</dbReference>
<dbReference type="InterPro" id="IPR002941">
    <property type="entry name" value="DNA_methylase_N4/N6"/>
</dbReference>
<feature type="region of interest" description="Disordered" evidence="7">
    <location>
        <begin position="795"/>
        <end position="829"/>
    </location>
</feature>
<protein>
    <recommendedName>
        <fullName evidence="2">site-specific DNA-methyltransferase (adenine-specific)</fullName>
        <ecNumber evidence="2">2.1.1.72</ecNumber>
    </recommendedName>
</protein>
<evidence type="ECO:0000256" key="7">
    <source>
        <dbReference type="SAM" id="MobiDB-lite"/>
    </source>
</evidence>
<keyword evidence="3 9" id="KW-0489">Methyltransferase</keyword>
<dbReference type="PROSITE" id="PS00092">
    <property type="entry name" value="N6_MTASE"/>
    <property type="match status" value="1"/>
</dbReference>
<dbReference type="GO" id="GO:0008170">
    <property type="term" value="F:N-methyltransferase activity"/>
    <property type="evidence" value="ECO:0007669"/>
    <property type="project" value="InterPro"/>
</dbReference>
<comment type="catalytic activity">
    <reaction evidence="6">
        <text>a 2'-deoxyadenosine in DNA + S-adenosyl-L-methionine = an N(6)-methyl-2'-deoxyadenosine in DNA + S-adenosyl-L-homocysteine + H(+)</text>
        <dbReference type="Rhea" id="RHEA:15197"/>
        <dbReference type="Rhea" id="RHEA-COMP:12418"/>
        <dbReference type="Rhea" id="RHEA-COMP:12419"/>
        <dbReference type="ChEBI" id="CHEBI:15378"/>
        <dbReference type="ChEBI" id="CHEBI:57856"/>
        <dbReference type="ChEBI" id="CHEBI:59789"/>
        <dbReference type="ChEBI" id="CHEBI:90615"/>
        <dbReference type="ChEBI" id="CHEBI:90616"/>
        <dbReference type="EC" id="2.1.1.72"/>
    </reaction>
</comment>
<dbReference type="GO" id="GO:0032259">
    <property type="term" value="P:methylation"/>
    <property type="evidence" value="ECO:0007669"/>
    <property type="project" value="UniProtKB-KW"/>
</dbReference>
<evidence type="ECO:0000256" key="4">
    <source>
        <dbReference type="ARBA" id="ARBA00022679"/>
    </source>
</evidence>
<dbReference type="AlphaFoldDB" id="D5X2P0"/>
<evidence type="ECO:0000259" key="8">
    <source>
        <dbReference type="Pfam" id="PF01555"/>
    </source>
</evidence>
<dbReference type="GO" id="GO:0003677">
    <property type="term" value="F:DNA binding"/>
    <property type="evidence" value="ECO:0007669"/>
    <property type="project" value="InterPro"/>
</dbReference>
<evidence type="ECO:0000256" key="2">
    <source>
        <dbReference type="ARBA" id="ARBA00011900"/>
    </source>
</evidence>
<dbReference type="Pfam" id="PF01555">
    <property type="entry name" value="N6_N4_Mtase"/>
    <property type="match status" value="1"/>
</dbReference>
<dbReference type="EMBL" id="CP002021">
    <property type="protein sequence ID" value="ADG31373.1"/>
    <property type="molecule type" value="Genomic_DNA"/>
</dbReference>
<feature type="region of interest" description="Disordered" evidence="7">
    <location>
        <begin position="770"/>
        <end position="789"/>
    </location>
</feature>
<dbReference type="KEGG" id="tin:Tint_2016"/>
<gene>
    <name evidence="9" type="ordered locus">Tint_2016</name>
</gene>
<dbReference type="eggNOG" id="COG2189">
    <property type="taxonomic scope" value="Bacteria"/>
</dbReference>
<dbReference type="STRING" id="75379.Tint_2016"/>
<evidence type="ECO:0000256" key="1">
    <source>
        <dbReference type="ARBA" id="ARBA00006594"/>
    </source>
</evidence>
<accession>D5X2P0</accession>
<dbReference type="Gene3D" id="3.40.50.150">
    <property type="entry name" value="Vaccinia Virus protein VP39"/>
    <property type="match status" value="1"/>
</dbReference>
<dbReference type="GO" id="GO:0009007">
    <property type="term" value="F:site-specific DNA-methyltransferase (adenine-specific) activity"/>
    <property type="evidence" value="ECO:0007669"/>
    <property type="project" value="UniProtKB-EC"/>
</dbReference>
<dbReference type="HOGENOM" id="CLU_013151_0_0_4"/>
<evidence type="ECO:0000256" key="3">
    <source>
        <dbReference type="ARBA" id="ARBA00022603"/>
    </source>
</evidence>
<reference evidence="9" key="1">
    <citation type="submission" date="2010-04" db="EMBL/GenBank/DDBJ databases">
        <title>Complete sequence of Thiomonas intermedia K12.</title>
        <authorList>
            <consortium name="US DOE Joint Genome Institute"/>
            <person name="Lucas S."/>
            <person name="Copeland A."/>
            <person name="Lapidus A."/>
            <person name="Cheng J.-F."/>
            <person name="Bruce D."/>
            <person name="Goodwin L."/>
            <person name="Pitluck S."/>
            <person name="Davenport K."/>
            <person name="Detter J.C."/>
            <person name="Han C."/>
            <person name="Tapia R."/>
            <person name="Land M."/>
            <person name="Hauser L."/>
            <person name="Kyrpides N."/>
            <person name="Ovchinnikova G."/>
            <person name="Kerfeld C.A."/>
            <person name="Cannon G.C."/>
            <person name="Heinhorst S."/>
            <person name="Woyke T."/>
        </authorList>
    </citation>
    <scope>NUCLEOTIDE SEQUENCE [LARGE SCALE GENOMIC DNA]</scope>
    <source>
        <strain evidence="9">K12</strain>
    </source>
</reference>